<protein>
    <recommendedName>
        <fullName evidence="3">Protein NO VEIN C-terminal domain-containing protein</fullName>
    </recommendedName>
</protein>
<keyword evidence="2" id="KW-1185">Reference proteome</keyword>
<dbReference type="EMBL" id="MU006611">
    <property type="protein sequence ID" value="KAF2742302.1"/>
    <property type="molecule type" value="Genomic_DNA"/>
</dbReference>
<gene>
    <name evidence="1" type="ORF">M011DRAFT_481795</name>
</gene>
<evidence type="ECO:0000313" key="2">
    <source>
        <dbReference type="Proteomes" id="UP000799440"/>
    </source>
</evidence>
<dbReference type="AlphaFoldDB" id="A0A6A6UVL1"/>
<name>A0A6A6UVL1_9PLEO</name>
<evidence type="ECO:0000313" key="1">
    <source>
        <dbReference type="EMBL" id="KAF2742302.1"/>
    </source>
</evidence>
<reference evidence="1" key="1">
    <citation type="journal article" date="2020" name="Stud. Mycol.">
        <title>101 Dothideomycetes genomes: a test case for predicting lifestyles and emergence of pathogens.</title>
        <authorList>
            <person name="Haridas S."/>
            <person name="Albert R."/>
            <person name="Binder M."/>
            <person name="Bloem J."/>
            <person name="Labutti K."/>
            <person name="Salamov A."/>
            <person name="Andreopoulos B."/>
            <person name="Baker S."/>
            <person name="Barry K."/>
            <person name="Bills G."/>
            <person name="Bluhm B."/>
            <person name="Cannon C."/>
            <person name="Castanera R."/>
            <person name="Culley D."/>
            <person name="Daum C."/>
            <person name="Ezra D."/>
            <person name="Gonzalez J."/>
            <person name="Henrissat B."/>
            <person name="Kuo A."/>
            <person name="Liang C."/>
            <person name="Lipzen A."/>
            <person name="Lutzoni F."/>
            <person name="Magnuson J."/>
            <person name="Mondo S."/>
            <person name="Nolan M."/>
            <person name="Ohm R."/>
            <person name="Pangilinan J."/>
            <person name="Park H.-J."/>
            <person name="Ramirez L."/>
            <person name="Alfaro M."/>
            <person name="Sun H."/>
            <person name="Tritt A."/>
            <person name="Yoshinaga Y."/>
            <person name="Zwiers L.-H."/>
            <person name="Turgeon B."/>
            <person name="Goodwin S."/>
            <person name="Spatafora J."/>
            <person name="Crous P."/>
            <person name="Grigoriev I."/>
        </authorList>
    </citation>
    <scope>NUCLEOTIDE SEQUENCE</scope>
    <source>
        <strain evidence="1">CBS 119925</strain>
    </source>
</reference>
<evidence type="ECO:0008006" key="3">
    <source>
        <dbReference type="Google" id="ProtNLM"/>
    </source>
</evidence>
<organism evidence="1 2">
    <name type="scientific">Sporormia fimetaria CBS 119925</name>
    <dbReference type="NCBI Taxonomy" id="1340428"/>
    <lineage>
        <taxon>Eukaryota</taxon>
        <taxon>Fungi</taxon>
        <taxon>Dikarya</taxon>
        <taxon>Ascomycota</taxon>
        <taxon>Pezizomycotina</taxon>
        <taxon>Dothideomycetes</taxon>
        <taxon>Pleosporomycetidae</taxon>
        <taxon>Pleosporales</taxon>
        <taxon>Sporormiaceae</taxon>
        <taxon>Sporormia</taxon>
    </lineage>
</organism>
<accession>A0A6A6UVL1</accession>
<dbReference type="Proteomes" id="UP000799440">
    <property type="component" value="Unassembled WGS sequence"/>
</dbReference>
<proteinExistence type="predicted"/>
<dbReference type="OrthoDB" id="1262810at2759"/>
<sequence length="233" mass="26089">MIVEVATRIASRLLTTGSTWACCLPKSGVLNAEEVFGNSSNERALNIGVAGELFVFKFMEQLKLPGFSVKNWTSSFRTRVSDPPEFCGTGEPEEPEIADIRYMDEDGQFTKYLREATRGRIPIPEEQGAEKFQPIEYLIEVKATTSIKGGTEFHMSGCQKRTMDGFEAVDGVRPKTPYVIWRVHDFLGAEPKFQIYVGGKQLGSQRSGKGDWSVTLRNWRNQARSLFGCIMLG</sequence>